<dbReference type="Proteomes" id="UP000078368">
    <property type="component" value="Unassembled WGS sequence"/>
</dbReference>
<feature type="binding site" evidence="9">
    <location>
        <position position="118"/>
    </location>
    <ligand>
        <name>Zn(2+)</name>
        <dbReference type="ChEBI" id="CHEBI:29105"/>
        <note>catalytic</note>
    </ligand>
</feature>
<sequence length="164" mass="18309">MSIDVNDESGFAPGIDLKEVSDLARFVLDRMRVHPAAELNVLFEDEESMARLHVEWMDLDGPTDVLSFPMDELRPAPIGEEPREGVLGDIVVCPQVAARQAYTAGHAVAEEVLLLVTHGILHLLGYDHAEEDERREMFDLQRQLLLTFLAGRRADPVAPEPTEI</sequence>
<dbReference type="InterPro" id="IPR002036">
    <property type="entry name" value="YbeY"/>
</dbReference>
<keyword evidence="7 9" id="KW-0378">Hydrolase</keyword>
<dbReference type="NCBIfam" id="TIGR00043">
    <property type="entry name" value="rRNA maturation RNase YbeY"/>
    <property type="match status" value="1"/>
</dbReference>
<evidence type="ECO:0000256" key="6">
    <source>
        <dbReference type="ARBA" id="ARBA00022759"/>
    </source>
</evidence>
<keyword evidence="8 9" id="KW-0862">Zinc</keyword>
<proteinExistence type="inferred from homology"/>
<dbReference type="Pfam" id="PF02130">
    <property type="entry name" value="YbeY"/>
    <property type="match status" value="1"/>
</dbReference>
<comment type="cofactor">
    <cofactor evidence="9">
        <name>Zn(2+)</name>
        <dbReference type="ChEBI" id="CHEBI:29105"/>
    </cofactor>
    <text evidence="9">Binds 1 zinc ion.</text>
</comment>
<dbReference type="PANTHER" id="PTHR46986:SF1">
    <property type="entry name" value="ENDORIBONUCLEASE YBEY, CHLOROPLASTIC"/>
    <property type="match status" value="1"/>
</dbReference>
<dbReference type="Gene3D" id="3.40.390.30">
    <property type="entry name" value="Metalloproteases ('zincins'), catalytic domain"/>
    <property type="match status" value="1"/>
</dbReference>
<evidence type="ECO:0000313" key="10">
    <source>
        <dbReference type="EMBL" id="OAP86829.1"/>
    </source>
</evidence>
<dbReference type="STRING" id="1823756.A4H34_06890"/>
<keyword evidence="4 9" id="KW-0540">Nuclease</keyword>
<keyword evidence="9" id="KW-0963">Cytoplasm</keyword>
<evidence type="ECO:0000256" key="2">
    <source>
        <dbReference type="ARBA" id="ARBA00022517"/>
    </source>
</evidence>
<dbReference type="HAMAP" id="MF_00009">
    <property type="entry name" value="Endoribonucl_YbeY"/>
    <property type="match status" value="1"/>
</dbReference>
<keyword evidence="5 9" id="KW-0479">Metal-binding</keyword>
<dbReference type="EC" id="3.1.-.-" evidence="9"/>
<dbReference type="RefSeq" id="WP_009198835.1">
    <property type="nucleotide sequence ID" value="NZ_LVZK01000001.1"/>
</dbReference>
<evidence type="ECO:0000256" key="8">
    <source>
        <dbReference type="ARBA" id="ARBA00022833"/>
    </source>
</evidence>
<dbReference type="InterPro" id="IPR020549">
    <property type="entry name" value="YbeY_CS"/>
</dbReference>
<feature type="binding site" evidence="9">
    <location>
        <position position="128"/>
    </location>
    <ligand>
        <name>Zn(2+)</name>
        <dbReference type="ChEBI" id="CHEBI:29105"/>
        <note>catalytic</note>
    </ligand>
</feature>
<dbReference type="GO" id="GO:0006364">
    <property type="term" value="P:rRNA processing"/>
    <property type="evidence" value="ECO:0007669"/>
    <property type="project" value="UniProtKB-UniRule"/>
</dbReference>
<evidence type="ECO:0000256" key="4">
    <source>
        <dbReference type="ARBA" id="ARBA00022722"/>
    </source>
</evidence>
<evidence type="ECO:0000256" key="1">
    <source>
        <dbReference type="ARBA" id="ARBA00010875"/>
    </source>
</evidence>
<comment type="similarity">
    <text evidence="1 9">Belongs to the endoribonuclease YbeY family.</text>
</comment>
<evidence type="ECO:0000256" key="9">
    <source>
        <dbReference type="HAMAP-Rule" id="MF_00009"/>
    </source>
</evidence>
<dbReference type="SUPFAM" id="SSF55486">
    <property type="entry name" value="Metalloproteases ('zincins'), catalytic domain"/>
    <property type="match status" value="1"/>
</dbReference>
<keyword evidence="11" id="KW-1185">Reference proteome</keyword>
<dbReference type="GO" id="GO:0005737">
    <property type="term" value="C:cytoplasm"/>
    <property type="evidence" value="ECO:0007669"/>
    <property type="project" value="UniProtKB-SubCell"/>
</dbReference>
<dbReference type="EMBL" id="LVZK01000001">
    <property type="protein sequence ID" value="OAP86829.1"/>
    <property type="molecule type" value="Genomic_DNA"/>
</dbReference>
<dbReference type="GO" id="GO:0008270">
    <property type="term" value="F:zinc ion binding"/>
    <property type="evidence" value="ECO:0007669"/>
    <property type="project" value="UniProtKB-UniRule"/>
</dbReference>
<reference evidence="10 11" key="1">
    <citation type="submission" date="2016-04" db="EMBL/GenBank/DDBJ databases">
        <title>Peptidophaga gingivicola gen. nov., sp. nov., isolated from human subgingival plaque.</title>
        <authorList>
            <person name="Beall C.J."/>
            <person name="Mokrzan E.M."/>
            <person name="Griffen A.L."/>
            <person name="Leys E.J."/>
        </authorList>
    </citation>
    <scope>NUCLEOTIDE SEQUENCE [LARGE SCALE GENOMIC DNA]</scope>
    <source>
        <strain evidence="10 11">BA112</strain>
    </source>
</reference>
<keyword evidence="3 9" id="KW-0698">rRNA processing</keyword>
<dbReference type="GO" id="GO:0004521">
    <property type="term" value="F:RNA endonuclease activity"/>
    <property type="evidence" value="ECO:0007669"/>
    <property type="project" value="UniProtKB-UniRule"/>
</dbReference>
<dbReference type="AlphaFoldDB" id="A0A179B641"/>
<evidence type="ECO:0000256" key="5">
    <source>
        <dbReference type="ARBA" id="ARBA00022723"/>
    </source>
</evidence>
<evidence type="ECO:0000256" key="7">
    <source>
        <dbReference type="ARBA" id="ARBA00022801"/>
    </source>
</evidence>
<comment type="subcellular location">
    <subcellularLocation>
        <location evidence="9">Cytoplasm</location>
    </subcellularLocation>
</comment>
<dbReference type="OrthoDB" id="9807740at2"/>
<accession>A0A179B641</accession>
<dbReference type="InterPro" id="IPR023091">
    <property type="entry name" value="MetalPrtase_cat_dom_sf_prd"/>
</dbReference>
<dbReference type="GO" id="GO:0004222">
    <property type="term" value="F:metalloendopeptidase activity"/>
    <property type="evidence" value="ECO:0007669"/>
    <property type="project" value="InterPro"/>
</dbReference>
<dbReference type="PANTHER" id="PTHR46986">
    <property type="entry name" value="ENDORIBONUCLEASE YBEY, CHLOROPLASTIC"/>
    <property type="match status" value="1"/>
</dbReference>
<comment type="function">
    <text evidence="9">Single strand-specific metallo-endoribonuclease involved in late-stage 70S ribosome quality control and in maturation of the 3' terminus of the 16S rRNA.</text>
</comment>
<protein>
    <recommendedName>
        <fullName evidence="9">Endoribonuclease YbeY</fullName>
        <ecNumber evidence="9">3.1.-.-</ecNumber>
    </recommendedName>
</protein>
<name>A0A179B641_9ACTO</name>
<dbReference type="PROSITE" id="PS01306">
    <property type="entry name" value="UPF0054"/>
    <property type="match status" value="1"/>
</dbReference>
<evidence type="ECO:0000313" key="11">
    <source>
        <dbReference type="Proteomes" id="UP000078368"/>
    </source>
</evidence>
<keyword evidence="6 9" id="KW-0255">Endonuclease</keyword>
<gene>
    <name evidence="9" type="primary">ybeY</name>
    <name evidence="10" type="ORF">A4H34_06890</name>
</gene>
<comment type="caution">
    <text evidence="10">The sequence shown here is derived from an EMBL/GenBank/DDBJ whole genome shotgun (WGS) entry which is preliminary data.</text>
</comment>
<keyword evidence="2 9" id="KW-0690">Ribosome biogenesis</keyword>
<organism evidence="10 11">
    <name type="scientific">Peptidiphaga gingivicola</name>
    <dbReference type="NCBI Taxonomy" id="2741497"/>
    <lineage>
        <taxon>Bacteria</taxon>
        <taxon>Bacillati</taxon>
        <taxon>Actinomycetota</taxon>
        <taxon>Actinomycetes</taxon>
        <taxon>Actinomycetales</taxon>
        <taxon>Actinomycetaceae</taxon>
        <taxon>Peptidiphaga</taxon>
    </lineage>
</organism>
<evidence type="ECO:0000256" key="3">
    <source>
        <dbReference type="ARBA" id="ARBA00022552"/>
    </source>
</evidence>
<feature type="binding site" evidence="9">
    <location>
        <position position="122"/>
    </location>
    <ligand>
        <name>Zn(2+)</name>
        <dbReference type="ChEBI" id="CHEBI:29105"/>
        <note>catalytic</note>
    </ligand>
</feature>